<feature type="non-terminal residue" evidence="2">
    <location>
        <position position="1"/>
    </location>
</feature>
<dbReference type="Proteomes" id="UP001057375">
    <property type="component" value="Unassembled WGS sequence"/>
</dbReference>
<keyword evidence="3" id="KW-1185">Reference proteome</keyword>
<organism evidence="2 3">
    <name type="scientific">Aduncisulcus paluster</name>
    <dbReference type="NCBI Taxonomy" id="2918883"/>
    <lineage>
        <taxon>Eukaryota</taxon>
        <taxon>Metamonada</taxon>
        <taxon>Carpediemonas-like organisms</taxon>
        <taxon>Aduncisulcus</taxon>
    </lineage>
</organism>
<dbReference type="Gene3D" id="1.25.10.10">
    <property type="entry name" value="Leucine-rich Repeat Variant"/>
    <property type="match status" value="1"/>
</dbReference>
<dbReference type="InterPro" id="IPR013713">
    <property type="entry name" value="XPO2_central"/>
</dbReference>
<evidence type="ECO:0000313" key="2">
    <source>
        <dbReference type="EMBL" id="GKT28815.1"/>
    </source>
</evidence>
<dbReference type="EMBL" id="BQXS01000485">
    <property type="protein sequence ID" value="GKT28815.1"/>
    <property type="molecule type" value="Genomic_DNA"/>
</dbReference>
<gene>
    <name evidence="2" type="ORF">ADUPG1_000882</name>
</gene>
<dbReference type="SUPFAM" id="SSF48371">
    <property type="entry name" value="ARM repeat"/>
    <property type="match status" value="1"/>
</dbReference>
<dbReference type="InterPro" id="IPR016024">
    <property type="entry name" value="ARM-type_fold"/>
</dbReference>
<feature type="domain" description="Exportin-2 central" evidence="1">
    <location>
        <begin position="17"/>
        <end position="303"/>
    </location>
</feature>
<dbReference type="Pfam" id="PF08506">
    <property type="entry name" value="Cse1"/>
    <property type="match status" value="1"/>
</dbReference>
<comment type="caution">
    <text evidence="2">The sequence shown here is derived from an EMBL/GenBank/DDBJ whole genome shotgun (WGS) entry which is preliminary data.</text>
</comment>
<sequence>KKLLDPRTSIDPTLSLSILKSIVNISKSIFFHDIPHEYLENLDMFFKYLIFIINEIPLPDVESSPKHRPHLVDELKEEVVNVFTLCIQKYFEDISGEPNPDSAYAPVAKDTIQNMTSAVWTNLSKMGLIRRFNNCAHASLRFLSCVVNSPSYSLFESKELLRKIIDDAILPSLMHGESDEDLFTSDPRLYCNIQLDSSTISMTGSCINERRKAAKVLMRALLQRFEDQITGYVNAKLRDILPKLRVDHQGDKEPVCALISLLSLFSSVSAKSLHPFCGVSMIFSNCEVQGMYTNVVRPFLESVAQGKSISIHSHFPLVPIAVCECFKFCSDYRAFIDVDPSGKRECPLFDLSLFACMILRQIKEDELETMEAVFSYCAYFMGKTFRLTKEVGECVRAGKSLSELPDEFLPSRSSNYVIPSLGIKTLIMKHQLLRVFSAFVSVDRQNEYI</sequence>
<proteinExistence type="predicted"/>
<dbReference type="PANTHER" id="PTHR10997">
    <property type="entry name" value="IMPORTIN-7, 8, 11"/>
    <property type="match status" value="1"/>
</dbReference>
<feature type="non-terminal residue" evidence="2">
    <location>
        <position position="449"/>
    </location>
</feature>
<reference evidence="2" key="1">
    <citation type="submission" date="2022-03" db="EMBL/GenBank/DDBJ databases">
        <title>Draft genome sequence of Aduncisulcus paluster, a free-living microaerophilic Fornicata.</title>
        <authorList>
            <person name="Yuyama I."/>
            <person name="Kume K."/>
            <person name="Tamura T."/>
            <person name="Inagaki Y."/>
            <person name="Hashimoto T."/>
        </authorList>
    </citation>
    <scope>NUCLEOTIDE SEQUENCE</scope>
    <source>
        <strain evidence="2">NY0171</strain>
    </source>
</reference>
<name>A0ABQ5KBV1_9EUKA</name>
<protein>
    <recommendedName>
        <fullName evidence="1">Exportin-2 central domain-containing protein</fullName>
    </recommendedName>
</protein>
<accession>A0ABQ5KBV1</accession>
<evidence type="ECO:0000313" key="3">
    <source>
        <dbReference type="Proteomes" id="UP001057375"/>
    </source>
</evidence>
<evidence type="ECO:0000259" key="1">
    <source>
        <dbReference type="Pfam" id="PF08506"/>
    </source>
</evidence>
<dbReference type="PANTHER" id="PTHR10997:SF8">
    <property type="entry name" value="EXPORTIN-2"/>
    <property type="match status" value="1"/>
</dbReference>
<dbReference type="InterPro" id="IPR011989">
    <property type="entry name" value="ARM-like"/>
</dbReference>